<evidence type="ECO:0000256" key="1">
    <source>
        <dbReference type="ARBA" id="ARBA00001947"/>
    </source>
</evidence>
<keyword evidence="4" id="KW-0645">Protease</keyword>
<feature type="transmembrane region" description="Helical" evidence="12">
    <location>
        <begin position="175"/>
        <end position="195"/>
    </location>
</feature>
<keyword evidence="15" id="KW-1185">Reference proteome</keyword>
<sequence>MFPNMPRWKLFSVHGHPVFLEPLFLLLVAFFVFSNVQTSAQLLSNLLWAPVLFISILWHEIGHAVAIDRQGFGKSVMVLQGFGGVTINTNRGHALPGQSIIISLAGPAFSFSLVVLFGALYFFVTQQGLLGEFFQLMMMANIVWTIFNLLPIFPMDGGNVVLHGIRKATGNMTRAYRYTAMISLAVLALIAIALFTFFPGGMMLTIIILLLFGMQNVQILQQTKGAR</sequence>
<accession>A0A5B8XUD9</accession>
<evidence type="ECO:0000256" key="2">
    <source>
        <dbReference type="ARBA" id="ARBA00004141"/>
    </source>
</evidence>
<evidence type="ECO:0000259" key="13">
    <source>
        <dbReference type="Pfam" id="PF02163"/>
    </source>
</evidence>
<keyword evidence="5 12" id="KW-0812">Transmembrane</keyword>
<name>A0A5B8XUD9_9DELT</name>
<dbReference type="EMBL" id="CP042467">
    <property type="protein sequence ID" value="QED28528.1"/>
    <property type="molecule type" value="Genomic_DNA"/>
</dbReference>
<evidence type="ECO:0000256" key="6">
    <source>
        <dbReference type="ARBA" id="ARBA00022723"/>
    </source>
</evidence>
<dbReference type="GO" id="GO:0006508">
    <property type="term" value="P:proteolysis"/>
    <property type="evidence" value="ECO:0007669"/>
    <property type="project" value="UniProtKB-KW"/>
</dbReference>
<proteinExistence type="inferred from homology"/>
<evidence type="ECO:0000313" key="15">
    <source>
        <dbReference type="Proteomes" id="UP000321595"/>
    </source>
</evidence>
<evidence type="ECO:0000256" key="11">
    <source>
        <dbReference type="ARBA" id="ARBA00023136"/>
    </source>
</evidence>
<evidence type="ECO:0000256" key="3">
    <source>
        <dbReference type="ARBA" id="ARBA00007931"/>
    </source>
</evidence>
<comment type="similarity">
    <text evidence="3">Belongs to the peptidase M50B family.</text>
</comment>
<comment type="cofactor">
    <cofactor evidence="1">
        <name>Zn(2+)</name>
        <dbReference type="ChEBI" id="CHEBI:29105"/>
    </cofactor>
</comment>
<dbReference type="RefSeq" id="WP_146961032.1">
    <property type="nucleotide sequence ID" value="NZ_CP042467.1"/>
</dbReference>
<dbReference type="GO" id="GO:0008237">
    <property type="term" value="F:metallopeptidase activity"/>
    <property type="evidence" value="ECO:0007669"/>
    <property type="project" value="UniProtKB-KW"/>
</dbReference>
<evidence type="ECO:0000256" key="9">
    <source>
        <dbReference type="ARBA" id="ARBA00022989"/>
    </source>
</evidence>
<evidence type="ECO:0000256" key="5">
    <source>
        <dbReference type="ARBA" id="ARBA00022692"/>
    </source>
</evidence>
<keyword evidence="8" id="KW-0862">Zinc</keyword>
<dbReference type="OrthoDB" id="166377at2"/>
<evidence type="ECO:0000313" key="14">
    <source>
        <dbReference type="EMBL" id="QED28528.1"/>
    </source>
</evidence>
<keyword evidence="6" id="KW-0479">Metal-binding</keyword>
<dbReference type="GO" id="GO:0016020">
    <property type="term" value="C:membrane"/>
    <property type="evidence" value="ECO:0007669"/>
    <property type="project" value="UniProtKB-SubCell"/>
</dbReference>
<keyword evidence="7" id="KW-0378">Hydrolase</keyword>
<keyword evidence="11 12" id="KW-0472">Membrane</keyword>
<organism evidence="14 15">
    <name type="scientific">Microvenator marinus</name>
    <dbReference type="NCBI Taxonomy" id="2600177"/>
    <lineage>
        <taxon>Bacteria</taxon>
        <taxon>Deltaproteobacteria</taxon>
        <taxon>Bradymonadales</taxon>
        <taxon>Microvenatoraceae</taxon>
        <taxon>Microvenator</taxon>
    </lineage>
</organism>
<feature type="transmembrane region" description="Helical" evidence="12">
    <location>
        <begin position="136"/>
        <end position="154"/>
    </location>
</feature>
<dbReference type="GO" id="GO:0046872">
    <property type="term" value="F:metal ion binding"/>
    <property type="evidence" value="ECO:0007669"/>
    <property type="project" value="UniProtKB-KW"/>
</dbReference>
<evidence type="ECO:0000256" key="12">
    <source>
        <dbReference type="SAM" id="Phobius"/>
    </source>
</evidence>
<keyword evidence="10" id="KW-0482">Metalloprotease</keyword>
<feature type="transmembrane region" description="Helical" evidence="12">
    <location>
        <begin position="100"/>
        <end position="124"/>
    </location>
</feature>
<dbReference type="InterPro" id="IPR008915">
    <property type="entry name" value="Peptidase_M50"/>
</dbReference>
<dbReference type="Pfam" id="PF02163">
    <property type="entry name" value="Peptidase_M50"/>
    <property type="match status" value="1"/>
</dbReference>
<comment type="subcellular location">
    <subcellularLocation>
        <location evidence="2">Membrane</location>
        <topology evidence="2">Multi-pass membrane protein</topology>
    </subcellularLocation>
</comment>
<evidence type="ECO:0000256" key="8">
    <source>
        <dbReference type="ARBA" id="ARBA00022833"/>
    </source>
</evidence>
<keyword evidence="9 12" id="KW-1133">Transmembrane helix</keyword>
<protein>
    <recommendedName>
        <fullName evidence="13">Peptidase M50 domain-containing protein</fullName>
    </recommendedName>
</protein>
<evidence type="ECO:0000256" key="10">
    <source>
        <dbReference type="ARBA" id="ARBA00023049"/>
    </source>
</evidence>
<dbReference type="PANTHER" id="PTHR39188:SF3">
    <property type="entry name" value="STAGE IV SPORULATION PROTEIN FB"/>
    <property type="match status" value="1"/>
</dbReference>
<evidence type="ECO:0000256" key="4">
    <source>
        <dbReference type="ARBA" id="ARBA00022670"/>
    </source>
</evidence>
<reference evidence="14 15" key="1">
    <citation type="submission" date="2019-08" db="EMBL/GenBank/DDBJ databases">
        <authorList>
            <person name="Liang Q."/>
        </authorList>
    </citation>
    <scope>NUCLEOTIDE SEQUENCE [LARGE SCALE GENOMIC DNA]</scope>
    <source>
        <strain evidence="14 15">V1718</strain>
    </source>
</reference>
<dbReference type="AlphaFoldDB" id="A0A5B8XUD9"/>
<dbReference type="Proteomes" id="UP000321595">
    <property type="component" value="Chromosome"/>
</dbReference>
<feature type="domain" description="Peptidase M50" evidence="13">
    <location>
        <begin position="127"/>
        <end position="188"/>
    </location>
</feature>
<feature type="transmembrane region" description="Helical" evidence="12">
    <location>
        <begin position="48"/>
        <end position="67"/>
    </location>
</feature>
<dbReference type="PANTHER" id="PTHR39188">
    <property type="entry name" value="MEMBRANE-ASSOCIATED ZINC METALLOPROTEASE M50B"/>
    <property type="match status" value="1"/>
</dbReference>
<evidence type="ECO:0000256" key="7">
    <source>
        <dbReference type="ARBA" id="ARBA00022801"/>
    </source>
</evidence>
<dbReference type="KEGG" id="bbae:FRD01_15065"/>
<gene>
    <name evidence="14" type="ORF">FRD01_15065</name>
</gene>